<comment type="caution">
    <text evidence="1">The sequence shown here is derived from an EMBL/GenBank/DDBJ whole genome shotgun (WGS) entry which is preliminary data.</text>
</comment>
<name>A0ACA9Y3Y0_9ASCO</name>
<protein>
    <submittedName>
        <fullName evidence="1">Pyridoxal reductase</fullName>
    </submittedName>
</protein>
<dbReference type="EMBL" id="CALSDN010000002">
    <property type="protein sequence ID" value="CAH6719681.1"/>
    <property type="molecule type" value="Genomic_DNA"/>
</dbReference>
<evidence type="ECO:0000313" key="2">
    <source>
        <dbReference type="Proteomes" id="UP001152531"/>
    </source>
</evidence>
<dbReference type="Proteomes" id="UP001152531">
    <property type="component" value="Unassembled WGS sequence"/>
</dbReference>
<keyword evidence="2" id="KW-1185">Reference proteome</keyword>
<proteinExistence type="predicted"/>
<evidence type="ECO:0000313" key="1">
    <source>
        <dbReference type="EMBL" id="CAH6719681.1"/>
    </source>
</evidence>
<gene>
    <name evidence="1" type="ORF">CLIB1444_02S14136</name>
</gene>
<accession>A0ACA9Y3Y0</accession>
<reference evidence="1" key="1">
    <citation type="submission" date="2022-06" db="EMBL/GenBank/DDBJ databases">
        <authorList>
            <person name="Legras J.-L."/>
            <person name="Devillers H."/>
            <person name="Grondin C."/>
        </authorList>
    </citation>
    <scope>NUCLEOTIDE SEQUENCE</scope>
    <source>
        <strain evidence="1">CLIB 1444</strain>
    </source>
</reference>
<sequence length="341" mass="38183">MSINIGKKGFGTMSMTWTVHPQPLAESIKTLQHVRTKYGVKFFNGSTFYHVGPERLNLKLLREFAIAAKDPELIFSIKGGTSREDFRKPATDKQGIEDDMQLLDEFFGDLNPKPKLIYQVSRVGPLPYDQTIGYIQEHVKTGRIDGISISEVGVESIKKAVSVAPISCVEVEVSLFSQDIIENGILAEAAKHGITIVPYSPLCRGILTDHAVETDFLNNIPEGDIRSFIKLDKFQPENFEKNKVCLDKLYDYAHKKKNTTLESLALSYLNGLSGLKEFEGIKNLPQFVPIPSGKSIERVDQNYSNLIDLSPEDISEIQTILKENKVVGSRYNAQMERTLNG</sequence>
<organism evidence="1 2">
    <name type="scientific">[Candida] jaroonii</name>
    <dbReference type="NCBI Taxonomy" id="467808"/>
    <lineage>
        <taxon>Eukaryota</taxon>
        <taxon>Fungi</taxon>
        <taxon>Dikarya</taxon>
        <taxon>Ascomycota</taxon>
        <taxon>Saccharomycotina</taxon>
        <taxon>Pichiomycetes</taxon>
        <taxon>Debaryomycetaceae</taxon>
        <taxon>Yamadazyma</taxon>
    </lineage>
</organism>